<keyword evidence="1" id="KW-1133">Transmembrane helix</keyword>
<evidence type="ECO:0000313" key="2">
    <source>
        <dbReference type="EMBL" id="KAI1709723.1"/>
    </source>
</evidence>
<gene>
    <name evidence="2" type="ORF">DdX_11115</name>
</gene>
<feature type="transmembrane region" description="Helical" evidence="1">
    <location>
        <begin position="72"/>
        <end position="94"/>
    </location>
</feature>
<dbReference type="PANTHER" id="PTHR23021">
    <property type="entry name" value="SERPENTINE RECEPTOR, CLASS T"/>
    <property type="match status" value="1"/>
</dbReference>
<protein>
    <submittedName>
        <fullName evidence="2">Serpentine type 7TM GPCR chemoreceptor srt domain-containing protein</fullName>
    </submittedName>
</protein>
<comment type="caution">
    <text evidence="2">The sequence shown here is derived from an EMBL/GenBank/DDBJ whole genome shotgun (WGS) entry which is preliminary data.</text>
</comment>
<dbReference type="Proteomes" id="UP001201812">
    <property type="component" value="Unassembled WGS sequence"/>
</dbReference>
<keyword evidence="3" id="KW-1185">Reference proteome</keyword>
<evidence type="ECO:0000256" key="1">
    <source>
        <dbReference type="SAM" id="Phobius"/>
    </source>
</evidence>
<dbReference type="PANTHER" id="PTHR23021:SF26">
    <property type="entry name" value="SERPENTINE RECEPTOR, CLASS T"/>
    <property type="match status" value="1"/>
</dbReference>
<proteinExistence type="predicted"/>
<feature type="transmembrane region" description="Helical" evidence="1">
    <location>
        <begin position="281"/>
        <end position="300"/>
    </location>
</feature>
<dbReference type="Gene3D" id="1.20.1070.10">
    <property type="entry name" value="Rhodopsin 7-helix transmembrane proteins"/>
    <property type="match status" value="1"/>
</dbReference>
<keyword evidence="1" id="KW-0472">Membrane</keyword>
<feature type="transmembrane region" description="Helical" evidence="1">
    <location>
        <begin position="106"/>
        <end position="131"/>
    </location>
</feature>
<accession>A0AAD4MZF1</accession>
<organism evidence="2 3">
    <name type="scientific">Ditylenchus destructor</name>
    <dbReference type="NCBI Taxonomy" id="166010"/>
    <lineage>
        <taxon>Eukaryota</taxon>
        <taxon>Metazoa</taxon>
        <taxon>Ecdysozoa</taxon>
        <taxon>Nematoda</taxon>
        <taxon>Chromadorea</taxon>
        <taxon>Rhabditida</taxon>
        <taxon>Tylenchina</taxon>
        <taxon>Tylenchomorpha</taxon>
        <taxon>Sphaerularioidea</taxon>
        <taxon>Anguinidae</taxon>
        <taxon>Anguininae</taxon>
        <taxon>Ditylenchus</taxon>
    </lineage>
</organism>
<dbReference type="Pfam" id="PF10321">
    <property type="entry name" value="7TM_GPCR_Srt"/>
    <property type="match status" value="1"/>
</dbReference>
<feature type="transmembrane region" description="Helical" evidence="1">
    <location>
        <begin position="249"/>
        <end position="269"/>
    </location>
</feature>
<keyword evidence="1" id="KW-0812">Transmembrane</keyword>
<dbReference type="InterPro" id="IPR019425">
    <property type="entry name" value="7TM_GPCR_serpentine_rcpt_Srt"/>
</dbReference>
<sequence>MSLNSLLFDYNGFLAAYNCTALRKAQTRTERSGCSFTGFSYLALSVLFVVLYIPCVIAMLKRRVRAQICYRLMLYLGIVEILSLSINGIAIGVISTMGIAYCDQPVLVHTLTLIGTSLWCTVSSAILVLAINRCMMISNTNVSQRLFNGDVACLMWMSIPTIAGLGAAWFVPPLVYSALRATEPTTQHLAGESDSYPVSFYTYYNIIVLISVITIYSVFLAMVFRKIYFSTNSESGRLTTLHQREVNTFLQVFINCLFLVICIIGYLFQQRYEDNVVLEQVATYGYIIYQGSPSVVYLCMNQTIRTELRQMFRSRTIHPEGTQKYRSKPNAPQLS</sequence>
<reference evidence="2" key="1">
    <citation type="submission" date="2022-01" db="EMBL/GenBank/DDBJ databases">
        <title>Genome Sequence Resource for Two Populations of Ditylenchus destructor, the Migratory Endoparasitic Phytonematode.</title>
        <authorList>
            <person name="Zhang H."/>
            <person name="Lin R."/>
            <person name="Xie B."/>
        </authorList>
    </citation>
    <scope>NUCLEOTIDE SEQUENCE</scope>
    <source>
        <strain evidence="2">BazhouSP</strain>
    </source>
</reference>
<dbReference type="EMBL" id="JAKKPZ010000029">
    <property type="protein sequence ID" value="KAI1709723.1"/>
    <property type="molecule type" value="Genomic_DNA"/>
</dbReference>
<dbReference type="AlphaFoldDB" id="A0AAD4MZF1"/>
<name>A0AAD4MZF1_9BILA</name>
<dbReference type="SUPFAM" id="SSF81321">
    <property type="entry name" value="Family A G protein-coupled receptor-like"/>
    <property type="match status" value="1"/>
</dbReference>
<feature type="transmembrane region" description="Helical" evidence="1">
    <location>
        <begin position="39"/>
        <end position="60"/>
    </location>
</feature>
<evidence type="ECO:0000313" key="3">
    <source>
        <dbReference type="Proteomes" id="UP001201812"/>
    </source>
</evidence>
<feature type="transmembrane region" description="Helical" evidence="1">
    <location>
        <begin position="151"/>
        <end position="171"/>
    </location>
</feature>
<feature type="transmembrane region" description="Helical" evidence="1">
    <location>
        <begin position="203"/>
        <end position="228"/>
    </location>
</feature>